<sequence length="136" mass="15687">MGWKAKYTTGITLLDDEHKELLELVNTLISALESPNEGAATHAHVIDGYRKVHDHIVAHFADEERLMHNIGFPDVTEHITQHEALRQELEQLGKMIKEGRTPENWEPLASMLNVWVLRHIMSHDVKIRTYLHRSPS</sequence>
<dbReference type="InterPro" id="IPR016131">
    <property type="entry name" value="Haemerythrin_Fe_BS"/>
</dbReference>
<gene>
    <name evidence="6" type="ORF">EDD55_10899</name>
</gene>
<comment type="similarity">
    <text evidence="1">Belongs to the hemerythrin family.</text>
</comment>
<name>A0A4R3J5X7_9PROT</name>
<dbReference type="GO" id="GO:0005344">
    <property type="term" value="F:oxygen carrier activity"/>
    <property type="evidence" value="ECO:0007669"/>
    <property type="project" value="UniProtKB-KW"/>
</dbReference>
<dbReference type="InterPro" id="IPR012312">
    <property type="entry name" value="Hemerythrin-like"/>
</dbReference>
<evidence type="ECO:0000256" key="1">
    <source>
        <dbReference type="ARBA" id="ARBA00010587"/>
    </source>
</evidence>
<accession>A0A4R3J5X7</accession>
<protein>
    <submittedName>
        <fullName evidence="6">Hemerythrin</fullName>
    </submittedName>
</protein>
<dbReference type="PROSITE" id="PS00550">
    <property type="entry name" value="HEMERYTHRINS"/>
    <property type="match status" value="1"/>
</dbReference>
<evidence type="ECO:0000313" key="7">
    <source>
        <dbReference type="Proteomes" id="UP000295304"/>
    </source>
</evidence>
<dbReference type="AlphaFoldDB" id="A0A4R3J5X7"/>
<dbReference type="PANTHER" id="PTHR37164:SF1">
    <property type="entry name" value="BACTERIOHEMERYTHRIN"/>
    <property type="match status" value="1"/>
</dbReference>
<dbReference type="SUPFAM" id="SSF47188">
    <property type="entry name" value="Hemerythrin-like"/>
    <property type="match status" value="1"/>
</dbReference>
<dbReference type="GO" id="GO:0046872">
    <property type="term" value="F:metal ion binding"/>
    <property type="evidence" value="ECO:0007669"/>
    <property type="project" value="UniProtKB-KW"/>
</dbReference>
<dbReference type="Gene3D" id="1.20.120.50">
    <property type="entry name" value="Hemerythrin-like"/>
    <property type="match status" value="1"/>
</dbReference>
<comment type="caution">
    <text evidence="6">The sequence shown here is derived from an EMBL/GenBank/DDBJ whole genome shotgun (WGS) entry which is preliminary data.</text>
</comment>
<keyword evidence="2" id="KW-0813">Transport</keyword>
<dbReference type="InterPro" id="IPR050669">
    <property type="entry name" value="Hemerythrin"/>
</dbReference>
<proteinExistence type="inferred from homology"/>
<dbReference type="NCBIfam" id="TIGR02481">
    <property type="entry name" value="hemeryth_dom"/>
    <property type="match status" value="1"/>
</dbReference>
<keyword evidence="4" id="KW-0408">Iron</keyword>
<evidence type="ECO:0000313" key="6">
    <source>
        <dbReference type="EMBL" id="TCS61299.1"/>
    </source>
</evidence>
<evidence type="ECO:0000259" key="5">
    <source>
        <dbReference type="Pfam" id="PF01814"/>
    </source>
</evidence>
<dbReference type="NCBIfam" id="NF033749">
    <property type="entry name" value="bact_hemeryth"/>
    <property type="match status" value="1"/>
</dbReference>
<feature type="domain" description="Hemerythrin-like" evidence="5">
    <location>
        <begin position="9"/>
        <end position="122"/>
    </location>
</feature>
<dbReference type="InterPro" id="IPR012827">
    <property type="entry name" value="Hemerythrin_metal-bd"/>
</dbReference>
<keyword evidence="2" id="KW-0561">Oxygen transport</keyword>
<reference evidence="6 7" key="1">
    <citation type="submission" date="2019-03" db="EMBL/GenBank/DDBJ databases">
        <title>Genomic Encyclopedia of Type Strains, Phase IV (KMG-IV): sequencing the most valuable type-strain genomes for metagenomic binning, comparative biology and taxonomic classification.</title>
        <authorList>
            <person name="Goeker M."/>
        </authorList>
    </citation>
    <scope>NUCLEOTIDE SEQUENCE [LARGE SCALE GENOMIC DNA]</scope>
    <source>
        <strain evidence="6 7">DSM 101688</strain>
    </source>
</reference>
<evidence type="ECO:0000256" key="4">
    <source>
        <dbReference type="ARBA" id="ARBA00023004"/>
    </source>
</evidence>
<dbReference type="PANTHER" id="PTHR37164">
    <property type="entry name" value="BACTERIOHEMERYTHRIN"/>
    <property type="match status" value="1"/>
</dbReference>
<dbReference type="Proteomes" id="UP000295304">
    <property type="component" value="Unassembled WGS sequence"/>
</dbReference>
<keyword evidence="3" id="KW-0479">Metal-binding</keyword>
<dbReference type="CDD" id="cd12107">
    <property type="entry name" value="Hemerythrin"/>
    <property type="match status" value="1"/>
</dbReference>
<keyword evidence="7" id="KW-1185">Reference proteome</keyword>
<evidence type="ECO:0000256" key="2">
    <source>
        <dbReference type="ARBA" id="ARBA00022621"/>
    </source>
</evidence>
<dbReference type="InterPro" id="IPR035938">
    <property type="entry name" value="Hemerythrin-like_sf"/>
</dbReference>
<evidence type="ECO:0000256" key="3">
    <source>
        <dbReference type="ARBA" id="ARBA00022723"/>
    </source>
</evidence>
<dbReference type="EMBL" id="SLZW01000008">
    <property type="protein sequence ID" value="TCS61299.1"/>
    <property type="molecule type" value="Genomic_DNA"/>
</dbReference>
<organism evidence="6 7">
    <name type="scientific">Varunaivibrio sulfuroxidans</name>
    <dbReference type="NCBI Taxonomy" id="1773489"/>
    <lineage>
        <taxon>Bacteria</taxon>
        <taxon>Pseudomonadati</taxon>
        <taxon>Pseudomonadota</taxon>
        <taxon>Alphaproteobacteria</taxon>
        <taxon>Rhodospirillales</taxon>
        <taxon>Magnetovibrionaceae</taxon>
        <taxon>Varunaivibrio</taxon>
    </lineage>
</organism>
<dbReference type="Pfam" id="PF01814">
    <property type="entry name" value="Hemerythrin"/>
    <property type="match status" value="1"/>
</dbReference>